<accession>B8FTT4</accession>
<dbReference type="HOGENOM" id="CLU_2933838_0_0_9"/>
<evidence type="ECO:0000313" key="2">
    <source>
        <dbReference type="Proteomes" id="UP000007726"/>
    </source>
</evidence>
<dbReference type="AlphaFoldDB" id="B8FTT4"/>
<name>B8FTT4_DESHD</name>
<organism evidence="1 2">
    <name type="scientific">Desulfitobacterium hafniense (strain DSM 10664 / DCB-2)</name>
    <dbReference type="NCBI Taxonomy" id="272564"/>
    <lineage>
        <taxon>Bacteria</taxon>
        <taxon>Bacillati</taxon>
        <taxon>Bacillota</taxon>
        <taxon>Clostridia</taxon>
        <taxon>Eubacteriales</taxon>
        <taxon>Desulfitobacteriaceae</taxon>
        <taxon>Desulfitobacterium</taxon>
    </lineage>
</organism>
<dbReference type="KEGG" id="dhd:Dhaf_4168"/>
<proteinExistence type="predicted"/>
<protein>
    <submittedName>
        <fullName evidence="1">Uncharacterized protein</fullName>
    </submittedName>
</protein>
<dbReference type="Proteomes" id="UP000007726">
    <property type="component" value="Chromosome"/>
</dbReference>
<sequence length="60" mass="7201">MYLRELEDHQTGIGYFETLMRYLFSIRADLTRDDFHELVAEMKELRIAELIVSKYNEMVG</sequence>
<gene>
    <name evidence="1" type="ordered locus">Dhaf_4168</name>
</gene>
<reference evidence="1 2" key="1">
    <citation type="journal article" date="2012" name="BMC Microbiol.">
        <title>Genome sequence of Desulfitobacterium hafniense DCB-2, a Gram-positive anaerobe capable of dehalogenation and metal reduction.</title>
        <authorList>
            <person name="Kim S.H."/>
            <person name="Harzman C."/>
            <person name="Davis J.K."/>
            <person name="Hutcheson R."/>
            <person name="Broderick J.B."/>
            <person name="Marsh T.L."/>
            <person name="Tiedje J.M."/>
        </authorList>
    </citation>
    <scope>NUCLEOTIDE SEQUENCE [LARGE SCALE GENOMIC DNA]</scope>
    <source>
        <strain evidence="2">DSM 10664 / DCB-2</strain>
    </source>
</reference>
<dbReference type="EMBL" id="CP001336">
    <property type="protein sequence ID" value="ACL22176.1"/>
    <property type="molecule type" value="Genomic_DNA"/>
</dbReference>
<evidence type="ECO:0000313" key="1">
    <source>
        <dbReference type="EMBL" id="ACL22176.1"/>
    </source>
</evidence>